<feature type="non-terminal residue" evidence="1">
    <location>
        <position position="1"/>
    </location>
</feature>
<dbReference type="PANTHER" id="PTHR48098:SF1">
    <property type="entry name" value="DIACYLGLYCEROL ACYLTRANSFERASE_MYCOLYLTRANSFERASE AG85A"/>
    <property type="match status" value="1"/>
</dbReference>
<reference evidence="1 2" key="1">
    <citation type="submission" date="2020-04" db="EMBL/GenBank/DDBJ databases">
        <title>The Epidemiology and Molecular Characteristics of Linezolid-Resistant Staphylococcus capitis in Huashan Hospital, Shanghai.</title>
        <authorList>
            <person name="Ding L."/>
            <person name="Li P."/>
            <person name="Yang Y."/>
            <person name="Lin D."/>
            <person name="Xu X."/>
        </authorList>
    </citation>
    <scope>NUCLEOTIDE SEQUENCE [LARGE SCALE GENOMIC DNA]</scope>
    <source>
        <strain evidence="1 2">17-84</strain>
    </source>
</reference>
<accession>A0ABX1SVH3</accession>
<evidence type="ECO:0000313" key="1">
    <source>
        <dbReference type="EMBL" id="NMK55677.1"/>
    </source>
</evidence>
<protein>
    <submittedName>
        <fullName evidence="1">Esterase family protein</fullName>
    </submittedName>
</protein>
<dbReference type="PANTHER" id="PTHR48098">
    <property type="entry name" value="ENTEROCHELIN ESTERASE-RELATED"/>
    <property type="match status" value="1"/>
</dbReference>
<dbReference type="EMBL" id="JABBMI010000115">
    <property type="protein sequence ID" value="NMK55677.1"/>
    <property type="molecule type" value="Genomic_DNA"/>
</dbReference>
<dbReference type="SUPFAM" id="SSF53474">
    <property type="entry name" value="alpha/beta-Hydrolases"/>
    <property type="match status" value="1"/>
</dbReference>
<proteinExistence type="predicted"/>
<keyword evidence="2" id="KW-1185">Reference proteome</keyword>
<dbReference type="Pfam" id="PF00756">
    <property type="entry name" value="Esterase"/>
    <property type="match status" value="1"/>
</dbReference>
<sequence>IWAGHATQAADDFAAGHGGYAPVLVFADATGAFNNDTECVNGRRGNAADHLVNDVVPYVTSNFRVGDDRSQWGVAGWSMGGTCAVTLAAKHPELFSAFEDIAGDMSPNTGNKAQTIARLFGGDAGAWEQFDPATVMTRHGRYANTAGWFDVNGLHRAGSGAITSTGASPGTAANVPLSDQDRAAHKLCEVATAQGIACTVQHKPGEHKWPFAQTAFTSALPWM</sequence>
<organism evidence="1 2">
    <name type="scientific">Staphylococcus capitis</name>
    <dbReference type="NCBI Taxonomy" id="29388"/>
    <lineage>
        <taxon>Bacteria</taxon>
        <taxon>Bacillati</taxon>
        <taxon>Bacillota</taxon>
        <taxon>Bacilli</taxon>
        <taxon>Bacillales</taxon>
        <taxon>Staphylococcaceae</taxon>
        <taxon>Staphylococcus</taxon>
    </lineage>
</organism>
<feature type="non-terminal residue" evidence="1">
    <location>
        <position position="223"/>
    </location>
</feature>
<dbReference type="InterPro" id="IPR050583">
    <property type="entry name" value="Mycobacterial_A85_antigen"/>
</dbReference>
<evidence type="ECO:0000313" key="2">
    <source>
        <dbReference type="Proteomes" id="UP000538955"/>
    </source>
</evidence>
<name>A0ABX1SVH3_STACP</name>
<dbReference type="Gene3D" id="3.40.50.1820">
    <property type="entry name" value="alpha/beta hydrolase"/>
    <property type="match status" value="1"/>
</dbReference>
<comment type="caution">
    <text evidence="1">The sequence shown here is derived from an EMBL/GenBank/DDBJ whole genome shotgun (WGS) entry which is preliminary data.</text>
</comment>
<dbReference type="InterPro" id="IPR029058">
    <property type="entry name" value="AB_hydrolase_fold"/>
</dbReference>
<gene>
    <name evidence="1" type="ORF">HHM24_13225</name>
</gene>
<dbReference type="Proteomes" id="UP000538955">
    <property type="component" value="Unassembled WGS sequence"/>
</dbReference>
<dbReference type="InterPro" id="IPR000801">
    <property type="entry name" value="Esterase-like"/>
</dbReference>